<evidence type="ECO:0000313" key="3">
    <source>
        <dbReference type="Proteomes" id="UP001232163"/>
    </source>
</evidence>
<name>A0ABT9MD29_9DEIO</name>
<comment type="caution">
    <text evidence="2">The sequence shown here is derived from an EMBL/GenBank/DDBJ whole genome shotgun (WGS) entry which is preliminary data.</text>
</comment>
<dbReference type="Proteomes" id="UP001232163">
    <property type="component" value="Unassembled WGS sequence"/>
</dbReference>
<dbReference type="RefSeq" id="WP_307466036.1">
    <property type="nucleotide sequence ID" value="NZ_JAURUR010000005.1"/>
</dbReference>
<keyword evidence="3" id="KW-1185">Reference proteome</keyword>
<gene>
    <name evidence="2" type="ORF">QO006_001920</name>
</gene>
<keyword evidence="1" id="KW-1133">Transmembrane helix</keyword>
<keyword evidence="1" id="KW-0812">Transmembrane</keyword>
<protein>
    <recommendedName>
        <fullName evidence="4">Aromatic ring-opening dioxygenase LigA</fullName>
    </recommendedName>
</protein>
<evidence type="ECO:0008006" key="4">
    <source>
        <dbReference type="Google" id="ProtNLM"/>
    </source>
</evidence>
<sequence length="188" mass="20172">MKRNLSMIASLVLLVVGIALAIVGNFAHGYVADQLKQERIVMPAAEGIANLPQASQDALKPYLGTDLDTGSKAQVYANNYIWEHMMASSQGKTYTEVSGAFMKASKDPAADKAEVAKLGELRQTLFMGDSLRSILLTAYAFWLMGSIATWIGWAALALAAVIAAFTFLRRPTSSTVRTPTTLGTPTQA</sequence>
<keyword evidence="1" id="KW-0472">Membrane</keyword>
<proteinExistence type="predicted"/>
<dbReference type="EMBL" id="JAURUR010000005">
    <property type="protein sequence ID" value="MDP9764482.1"/>
    <property type="molecule type" value="Genomic_DNA"/>
</dbReference>
<evidence type="ECO:0000256" key="1">
    <source>
        <dbReference type="SAM" id="Phobius"/>
    </source>
</evidence>
<feature type="transmembrane region" description="Helical" evidence="1">
    <location>
        <begin position="139"/>
        <end position="168"/>
    </location>
</feature>
<reference evidence="2 3" key="1">
    <citation type="submission" date="2023-07" db="EMBL/GenBank/DDBJ databases">
        <title>Genomic Encyclopedia of Type Strains, Phase IV (KMG-IV): sequencing the most valuable type-strain genomes for metagenomic binning, comparative biology and taxonomic classification.</title>
        <authorList>
            <person name="Goeker M."/>
        </authorList>
    </citation>
    <scope>NUCLEOTIDE SEQUENCE [LARGE SCALE GENOMIC DNA]</scope>
    <source>
        <strain evidence="2 3">NIO-1023</strain>
    </source>
</reference>
<organism evidence="2 3">
    <name type="scientific">Deinococcus enclensis</name>
    <dbReference type="NCBI Taxonomy" id="1049582"/>
    <lineage>
        <taxon>Bacteria</taxon>
        <taxon>Thermotogati</taxon>
        <taxon>Deinococcota</taxon>
        <taxon>Deinococci</taxon>
        <taxon>Deinococcales</taxon>
        <taxon>Deinococcaceae</taxon>
        <taxon>Deinococcus</taxon>
    </lineage>
</organism>
<evidence type="ECO:0000313" key="2">
    <source>
        <dbReference type="EMBL" id="MDP9764482.1"/>
    </source>
</evidence>
<accession>A0ABT9MD29</accession>